<dbReference type="SUPFAM" id="SSF141130">
    <property type="entry name" value="Acetamidase/Formamidase-like"/>
    <property type="match status" value="1"/>
</dbReference>
<dbReference type="PANTHER" id="PTHR31891:SF1">
    <property type="entry name" value="FORMAMIDASE C869.04-RELATED"/>
    <property type="match status" value="1"/>
</dbReference>
<dbReference type="EC" id="3.5.1.4" evidence="2"/>
<dbReference type="InterPro" id="IPR004304">
    <property type="entry name" value="FmdA_AmdA"/>
</dbReference>
<keyword evidence="2" id="KW-0378">Hydrolase</keyword>
<feature type="region of interest" description="Disordered" evidence="1">
    <location>
        <begin position="1"/>
        <end position="22"/>
    </location>
</feature>
<keyword evidence="3" id="KW-1185">Reference proteome</keyword>
<evidence type="ECO:0000313" key="3">
    <source>
        <dbReference type="Proteomes" id="UP001243212"/>
    </source>
</evidence>
<dbReference type="GO" id="GO:0004040">
    <property type="term" value="F:amidase activity"/>
    <property type="evidence" value="ECO:0007669"/>
    <property type="project" value="UniProtKB-EC"/>
</dbReference>
<dbReference type="Gene3D" id="3.10.28.20">
    <property type="entry name" value="Acetamidase/Formamidase-like domains"/>
    <property type="match status" value="1"/>
</dbReference>
<dbReference type="Gene3D" id="2.60.120.580">
    <property type="entry name" value="Acetamidase/Formamidase-like domains"/>
    <property type="match status" value="1"/>
</dbReference>
<comment type="caution">
    <text evidence="2">The sequence shown here is derived from an EMBL/GenBank/DDBJ whole genome shotgun (WGS) entry which is preliminary data.</text>
</comment>
<reference evidence="2 3" key="1">
    <citation type="submission" date="2023-07" db="EMBL/GenBank/DDBJ databases">
        <title>Sequencing the genomes of 1000 actinobacteria strains.</title>
        <authorList>
            <person name="Klenk H.-P."/>
        </authorList>
    </citation>
    <scope>NUCLEOTIDE SEQUENCE [LARGE SCALE GENOMIC DNA]</scope>
    <source>
        <strain evidence="2 3">DSM 17163</strain>
    </source>
</reference>
<dbReference type="RefSeq" id="WP_307683005.1">
    <property type="nucleotide sequence ID" value="NZ_JAUSQX010000001.1"/>
</dbReference>
<gene>
    <name evidence="2" type="ORF">J2S70_001389</name>
</gene>
<evidence type="ECO:0000313" key="2">
    <source>
        <dbReference type="EMBL" id="MDP9806807.1"/>
    </source>
</evidence>
<dbReference type="PANTHER" id="PTHR31891">
    <property type="entry name" value="FORMAMIDASE C869.04-RELATED"/>
    <property type="match status" value="1"/>
</dbReference>
<dbReference type="Proteomes" id="UP001243212">
    <property type="component" value="Unassembled WGS sequence"/>
</dbReference>
<dbReference type="Pfam" id="PF03069">
    <property type="entry name" value="FmdA_AmdA"/>
    <property type="match status" value="1"/>
</dbReference>
<dbReference type="Gene3D" id="2.40.10.120">
    <property type="match status" value="1"/>
</dbReference>
<sequence>MTNAHYLSKADGTDGFHADREPKLRIEPGTGEKITFETDDEAYAQMHEFRSMEKVTATLNPLTGPVYVEGAQPGDVLAVTIHDIKFPSNTGWSVYLPGAGALAEPMGDQMYTRKINLTEEVAHVTEDISVPLQPMIGCIGVAAADVTMSTVMPSYPTGGNMDLTDAAPGSTVYLPVQVEGALLYIGDLHAVMSRGESSFVAIEAAGEATVSVDLVKAPADDDSLARLRAPRVETDDEIIAVGLGNPVQDSIVMAYESLFDVLTTDKGLSNEDAYTLMSAVAHTELGGPTGSEAPDPLHPFRAIGAVTLARIEKKHLN</sequence>
<name>A0ABT9NHD0_9ACTO</name>
<evidence type="ECO:0000256" key="1">
    <source>
        <dbReference type="SAM" id="MobiDB-lite"/>
    </source>
</evidence>
<accession>A0ABT9NHD0</accession>
<feature type="compositionally biased region" description="Basic and acidic residues" evidence="1">
    <location>
        <begin position="11"/>
        <end position="22"/>
    </location>
</feature>
<protein>
    <submittedName>
        <fullName evidence="2">Amidase</fullName>
        <ecNumber evidence="2">3.5.1.4</ecNumber>
    </submittedName>
</protein>
<organism evidence="2 3">
    <name type="scientific">Trueperella bonasi</name>
    <dbReference type="NCBI Taxonomy" id="312286"/>
    <lineage>
        <taxon>Bacteria</taxon>
        <taxon>Bacillati</taxon>
        <taxon>Actinomycetota</taxon>
        <taxon>Actinomycetes</taxon>
        <taxon>Actinomycetales</taxon>
        <taxon>Actinomycetaceae</taxon>
        <taxon>Trueperella</taxon>
    </lineage>
</organism>
<proteinExistence type="predicted"/>
<dbReference type="EMBL" id="JAUSQX010000001">
    <property type="protein sequence ID" value="MDP9806807.1"/>
    <property type="molecule type" value="Genomic_DNA"/>
</dbReference>